<feature type="repeat" description="PPR" evidence="2">
    <location>
        <begin position="154"/>
        <end position="188"/>
    </location>
</feature>
<name>A0ABQ9N955_HEVBR</name>
<keyword evidence="1" id="KW-0677">Repeat</keyword>
<dbReference type="PANTHER" id="PTHR47926">
    <property type="entry name" value="PENTATRICOPEPTIDE REPEAT-CONTAINING PROTEIN"/>
    <property type="match status" value="1"/>
</dbReference>
<dbReference type="NCBIfam" id="TIGR00756">
    <property type="entry name" value="PPR"/>
    <property type="match status" value="1"/>
</dbReference>
<evidence type="ECO:0000313" key="3">
    <source>
        <dbReference type="EMBL" id="KAJ9187750.1"/>
    </source>
</evidence>
<organism evidence="3 4">
    <name type="scientific">Hevea brasiliensis</name>
    <name type="common">Para rubber tree</name>
    <name type="synonym">Siphonia brasiliensis</name>
    <dbReference type="NCBI Taxonomy" id="3981"/>
    <lineage>
        <taxon>Eukaryota</taxon>
        <taxon>Viridiplantae</taxon>
        <taxon>Streptophyta</taxon>
        <taxon>Embryophyta</taxon>
        <taxon>Tracheophyta</taxon>
        <taxon>Spermatophyta</taxon>
        <taxon>Magnoliopsida</taxon>
        <taxon>eudicotyledons</taxon>
        <taxon>Gunneridae</taxon>
        <taxon>Pentapetalae</taxon>
        <taxon>rosids</taxon>
        <taxon>fabids</taxon>
        <taxon>Malpighiales</taxon>
        <taxon>Euphorbiaceae</taxon>
        <taxon>Crotonoideae</taxon>
        <taxon>Micrandreae</taxon>
        <taxon>Hevea</taxon>
    </lineage>
</organism>
<evidence type="ECO:0008006" key="5">
    <source>
        <dbReference type="Google" id="ProtNLM"/>
    </source>
</evidence>
<dbReference type="InterPro" id="IPR002885">
    <property type="entry name" value="PPR_rpt"/>
</dbReference>
<keyword evidence="4" id="KW-1185">Reference proteome</keyword>
<protein>
    <recommendedName>
        <fullName evidence="5">Pentatricopeptide repeat-containing protein</fullName>
    </recommendedName>
</protein>
<reference evidence="3" key="1">
    <citation type="journal article" date="2023" name="Plant Biotechnol. J.">
        <title>Chromosome-level wild Hevea brasiliensis genome provides new tools for genomic-assisted breeding and valuable loci to elevate rubber yield.</title>
        <authorList>
            <person name="Cheng H."/>
            <person name="Song X."/>
            <person name="Hu Y."/>
            <person name="Wu T."/>
            <person name="Yang Q."/>
            <person name="An Z."/>
            <person name="Feng S."/>
            <person name="Deng Z."/>
            <person name="Wu W."/>
            <person name="Zeng X."/>
            <person name="Tu M."/>
            <person name="Wang X."/>
            <person name="Huang H."/>
        </authorList>
    </citation>
    <scope>NUCLEOTIDE SEQUENCE</scope>
    <source>
        <strain evidence="3">MT/VB/25A 57/8</strain>
    </source>
</reference>
<dbReference type="InterPro" id="IPR011990">
    <property type="entry name" value="TPR-like_helical_dom_sf"/>
</dbReference>
<evidence type="ECO:0000256" key="2">
    <source>
        <dbReference type="PROSITE-ProRule" id="PRU00708"/>
    </source>
</evidence>
<dbReference type="Gene3D" id="1.25.40.10">
    <property type="entry name" value="Tetratricopeptide repeat domain"/>
    <property type="match status" value="2"/>
</dbReference>
<dbReference type="InterPro" id="IPR046960">
    <property type="entry name" value="PPR_At4g14850-like_plant"/>
</dbReference>
<evidence type="ECO:0000313" key="4">
    <source>
        <dbReference type="Proteomes" id="UP001174677"/>
    </source>
</evidence>
<comment type="caution">
    <text evidence="3">The sequence shown here is derived from an EMBL/GenBank/DDBJ whole genome shotgun (WGS) entry which is preliminary data.</text>
</comment>
<gene>
    <name evidence="3" type="ORF">P3X46_003172</name>
</gene>
<sequence length="228" mass="26514">MSRVFTRNTLIRAFSHSQASYIPYFSHSQAPYIPFSIYSHMHNNSILPNNHTFPSLLKSLSDFKDFKQSQCVHTHVIKFVYLIFYVQNSLLYVYTSCGHMRLCLWTVLIMGHGNAGNYDDALIAVEQMQYAGFGAIEMGIWIHYLVRRNRWESDVILGTSLIYMCMKCGRTDEGFNLLRSMKEKNTFAWNAVNHIFAKCWPEAVLWHGRMKQDPNEVNLVNMLSACIY</sequence>
<dbReference type="Pfam" id="PF01535">
    <property type="entry name" value="PPR"/>
    <property type="match status" value="2"/>
</dbReference>
<proteinExistence type="predicted"/>
<dbReference type="PROSITE" id="PS51375">
    <property type="entry name" value="PPR"/>
    <property type="match status" value="1"/>
</dbReference>
<accession>A0ABQ9N955</accession>
<evidence type="ECO:0000256" key="1">
    <source>
        <dbReference type="ARBA" id="ARBA00022737"/>
    </source>
</evidence>
<dbReference type="EMBL" id="JARPOI010000002">
    <property type="protein sequence ID" value="KAJ9187750.1"/>
    <property type="molecule type" value="Genomic_DNA"/>
</dbReference>
<dbReference type="PANTHER" id="PTHR47926:SF490">
    <property type="entry name" value="REPEAT-LIKE SUPERFAMILY PROTEIN, PUTATIVE-RELATED"/>
    <property type="match status" value="1"/>
</dbReference>
<dbReference type="Proteomes" id="UP001174677">
    <property type="component" value="Chromosome 2"/>
</dbReference>